<evidence type="ECO:0000256" key="1">
    <source>
        <dbReference type="ARBA" id="ARBA00004162"/>
    </source>
</evidence>
<dbReference type="SMART" id="SM00208">
    <property type="entry name" value="TNFR"/>
    <property type="match status" value="4"/>
</dbReference>
<feature type="repeat" description="TNFR-Cys" evidence="8">
    <location>
        <begin position="206"/>
        <end position="247"/>
    </location>
</feature>
<dbReference type="FunFam" id="2.10.50.10:FF:000013">
    <property type="entry name" value="Tumor necrosis factor receptor superfamily member 16"/>
    <property type="match status" value="1"/>
</dbReference>
<name>A0A498M1J1_LABRO</name>
<keyword evidence="6 10" id="KW-0472">Membrane</keyword>
<dbReference type="EMBL" id="QBIY01013025">
    <property type="protein sequence ID" value="RXN12944.1"/>
    <property type="molecule type" value="Genomic_DNA"/>
</dbReference>
<keyword evidence="4" id="KW-0053">Apoptosis</keyword>
<dbReference type="Pfam" id="PF00020">
    <property type="entry name" value="TNFR_c6"/>
    <property type="match status" value="3"/>
</dbReference>
<feature type="domain" description="TNFR-Cys" evidence="11">
    <location>
        <begin position="206"/>
        <end position="247"/>
    </location>
</feature>
<feature type="compositionally biased region" description="Polar residues" evidence="9">
    <location>
        <begin position="258"/>
        <end position="267"/>
    </location>
</feature>
<comment type="subcellular location">
    <subcellularLocation>
        <location evidence="1">Cell membrane</location>
        <topology evidence="1">Single-pass membrane protein</topology>
    </subcellularLocation>
</comment>
<gene>
    <name evidence="12" type="ORF">ROHU_037234</name>
</gene>
<proteinExistence type="predicted"/>
<evidence type="ECO:0000256" key="7">
    <source>
        <dbReference type="ARBA" id="ARBA00023180"/>
    </source>
</evidence>
<feature type="domain" description="TNFR-Cys" evidence="11">
    <location>
        <begin position="89"/>
        <end position="122"/>
    </location>
</feature>
<feature type="repeat" description="TNFR-Cys" evidence="8">
    <location>
        <begin position="166"/>
        <end position="204"/>
    </location>
</feature>
<feature type="domain" description="TNFR-Cys" evidence="11">
    <location>
        <begin position="166"/>
        <end position="204"/>
    </location>
</feature>
<evidence type="ECO:0000256" key="8">
    <source>
        <dbReference type="PROSITE-ProRule" id="PRU00206"/>
    </source>
</evidence>
<dbReference type="GO" id="GO:0007266">
    <property type="term" value="P:Rho protein signal transduction"/>
    <property type="evidence" value="ECO:0007669"/>
    <property type="project" value="TreeGrafter"/>
</dbReference>
<dbReference type="PANTHER" id="PTHR46605:SF6">
    <property type="entry name" value="NERVE GROWTH FACTOR RECEPTOR A (TNFR SUPERFAMILY, MEMBER 16)"/>
    <property type="match status" value="1"/>
</dbReference>
<dbReference type="PRINTS" id="PR01966">
    <property type="entry name" value="TNFACTORR16"/>
</dbReference>
<evidence type="ECO:0000256" key="3">
    <source>
        <dbReference type="ARBA" id="ARBA00022692"/>
    </source>
</evidence>
<keyword evidence="5 10" id="KW-1133">Transmembrane helix</keyword>
<evidence type="ECO:0000313" key="12">
    <source>
        <dbReference type="EMBL" id="RXN12944.1"/>
    </source>
</evidence>
<accession>A0A498M1J1</accession>
<dbReference type="Gene3D" id="6.10.250.1780">
    <property type="match status" value="1"/>
</dbReference>
<reference evidence="12 13" key="1">
    <citation type="submission" date="2018-03" db="EMBL/GenBank/DDBJ databases">
        <title>Draft genome sequence of Rohu Carp (Labeo rohita).</title>
        <authorList>
            <person name="Das P."/>
            <person name="Kushwaha B."/>
            <person name="Joshi C.G."/>
            <person name="Kumar D."/>
            <person name="Nagpure N.S."/>
            <person name="Sahoo L."/>
            <person name="Das S.P."/>
            <person name="Bit A."/>
            <person name="Patnaik S."/>
            <person name="Meher P.K."/>
            <person name="Jayasankar P."/>
            <person name="Koringa P.G."/>
            <person name="Patel N.V."/>
            <person name="Hinsu A.T."/>
            <person name="Kumar R."/>
            <person name="Pandey M."/>
            <person name="Agarwal S."/>
            <person name="Srivastava S."/>
            <person name="Singh M."/>
            <person name="Iquebal M.A."/>
            <person name="Jaiswal S."/>
            <person name="Angadi U.B."/>
            <person name="Kumar N."/>
            <person name="Raza M."/>
            <person name="Shah T.M."/>
            <person name="Rai A."/>
            <person name="Jena J.K."/>
        </authorList>
    </citation>
    <scope>NUCLEOTIDE SEQUENCE [LARGE SCALE GENOMIC DNA]</scope>
    <source>
        <strain evidence="12">DASCIFA01</strain>
        <tissue evidence="12">Testis</tissue>
    </source>
</reference>
<dbReference type="PANTHER" id="PTHR46605">
    <property type="entry name" value="TUMOR NECROSIS FACTOR RECEPTOR"/>
    <property type="match status" value="1"/>
</dbReference>
<evidence type="ECO:0000256" key="2">
    <source>
        <dbReference type="ARBA" id="ARBA00022475"/>
    </source>
</evidence>
<evidence type="ECO:0000256" key="9">
    <source>
        <dbReference type="SAM" id="MobiDB-lite"/>
    </source>
</evidence>
<feature type="repeat" description="TNFR-Cys" evidence="8">
    <location>
        <begin position="89"/>
        <end position="122"/>
    </location>
</feature>
<feature type="region of interest" description="Disordered" evidence="9">
    <location>
        <begin position="336"/>
        <end position="384"/>
    </location>
</feature>
<dbReference type="GO" id="GO:0005035">
    <property type="term" value="F:death receptor activity"/>
    <property type="evidence" value="ECO:0007669"/>
    <property type="project" value="TreeGrafter"/>
</dbReference>
<comment type="caution">
    <text evidence="8">Lacks conserved residue(s) required for the propagation of feature annotation.</text>
</comment>
<dbReference type="Pfam" id="PF18422">
    <property type="entry name" value="TNFR_16_TM"/>
    <property type="match status" value="1"/>
</dbReference>
<feature type="transmembrane region" description="Helical" evidence="10">
    <location>
        <begin position="301"/>
        <end position="321"/>
    </location>
</feature>
<feature type="repeat" description="TNFR-Cys" evidence="8">
    <location>
        <begin position="124"/>
        <end position="165"/>
    </location>
</feature>
<feature type="compositionally biased region" description="Low complexity" evidence="9">
    <location>
        <begin position="362"/>
        <end position="384"/>
    </location>
</feature>
<keyword evidence="7" id="KW-0325">Glycoprotein</keyword>
<dbReference type="CDD" id="cd13416">
    <property type="entry name" value="TNFRSF16"/>
    <property type="match status" value="1"/>
</dbReference>
<feature type="disulfide bond" evidence="8">
    <location>
        <begin position="186"/>
        <end position="204"/>
    </location>
</feature>
<feature type="disulfide bond" evidence="8">
    <location>
        <begin position="207"/>
        <end position="222"/>
    </location>
</feature>
<keyword evidence="13" id="KW-1185">Reference proteome</keyword>
<feature type="disulfide bond" evidence="8">
    <location>
        <begin position="147"/>
        <end position="165"/>
    </location>
</feature>
<evidence type="ECO:0000259" key="11">
    <source>
        <dbReference type="PROSITE" id="PS50050"/>
    </source>
</evidence>
<dbReference type="InterPro" id="IPR001368">
    <property type="entry name" value="TNFR/NGFR_Cys_rich_reg"/>
</dbReference>
<dbReference type="GO" id="GO:0015026">
    <property type="term" value="F:coreceptor activity"/>
    <property type="evidence" value="ECO:0007669"/>
    <property type="project" value="TreeGrafter"/>
</dbReference>
<dbReference type="Proteomes" id="UP000290572">
    <property type="component" value="Unassembled WGS sequence"/>
</dbReference>
<keyword evidence="12" id="KW-0675">Receptor</keyword>
<dbReference type="FunFam" id="2.10.50.10:FF:000012">
    <property type="entry name" value="tumor necrosis factor receptor superfamily member 16"/>
    <property type="match status" value="1"/>
</dbReference>
<feature type="disulfide bond" evidence="8">
    <location>
        <begin position="183"/>
        <end position="196"/>
    </location>
</feature>
<evidence type="ECO:0000256" key="10">
    <source>
        <dbReference type="SAM" id="Phobius"/>
    </source>
</evidence>
<feature type="disulfide bond" evidence="8">
    <location>
        <begin position="144"/>
        <end position="157"/>
    </location>
</feature>
<sequence length="407" mass="44710">MSQQRSVWSVILQLREGSMLRVHSGGDRNGLIGGEKSESMLGFLTFHDISWPVLYGQVQFIEKHSNDRACMYYLGLVFGSKLEWPTDEECESGNYTHDGECCLQCPPGEGVVKECGATQTECGQCLDSETFSESFSHTEKCQTCRECTGLMRMQTPCTDSNDAVCVCNYGYFMNDLTNQCEPCTVCPRGQGVLIRCEHTHDTVCEECLDDTYSDQESTLDPCLPCTICEEGIEILMRNCTPYEDAWCHDPLSPTYPASTSDSSSLVTDPNRLWSPNPGGDATTPKPSPPHFIGRGLNENLIPIYCPILAAVVVGLLAYIIFKRWNSCKQNKQAANNRAATANQTPSPEGEKLHSDSGISVDSQSLQEQQAQTQTQAQAQAHTQLHAAEQIVVRVDGGAQPDSPPPQA</sequence>
<evidence type="ECO:0000256" key="5">
    <source>
        <dbReference type="ARBA" id="ARBA00022989"/>
    </source>
</evidence>
<dbReference type="InterPro" id="IPR034046">
    <property type="entry name" value="TNFRSF16_N"/>
</dbReference>
<dbReference type="GO" id="GO:0048406">
    <property type="term" value="F:nerve growth factor binding"/>
    <property type="evidence" value="ECO:0007669"/>
    <property type="project" value="TreeGrafter"/>
</dbReference>
<feature type="domain" description="TNFR-Cys" evidence="11">
    <location>
        <begin position="124"/>
        <end position="165"/>
    </location>
</feature>
<dbReference type="InterPro" id="IPR022325">
    <property type="entry name" value="TNFR_16"/>
</dbReference>
<comment type="caution">
    <text evidence="12">The sequence shown here is derived from an EMBL/GenBank/DDBJ whole genome shotgun (WGS) entry which is preliminary data.</text>
</comment>
<evidence type="ECO:0000256" key="6">
    <source>
        <dbReference type="ARBA" id="ARBA00023136"/>
    </source>
</evidence>
<feature type="region of interest" description="Disordered" evidence="9">
    <location>
        <begin position="258"/>
        <end position="290"/>
    </location>
</feature>
<dbReference type="SUPFAM" id="SSF57586">
    <property type="entry name" value="TNF receptor-like"/>
    <property type="match status" value="3"/>
</dbReference>
<dbReference type="GO" id="GO:0005886">
    <property type="term" value="C:plasma membrane"/>
    <property type="evidence" value="ECO:0007669"/>
    <property type="project" value="UniProtKB-SubCell"/>
</dbReference>
<keyword evidence="2" id="KW-1003">Cell membrane</keyword>
<dbReference type="PROSITE" id="PS50050">
    <property type="entry name" value="TNFR_NGFR_2"/>
    <property type="match status" value="4"/>
</dbReference>
<dbReference type="AlphaFoldDB" id="A0A498M1J1"/>
<organism evidence="12 13">
    <name type="scientific">Labeo rohita</name>
    <name type="common">Indian major carp</name>
    <name type="synonym">Cyprinus rohita</name>
    <dbReference type="NCBI Taxonomy" id="84645"/>
    <lineage>
        <taxon>Eukaryota</taxon>
        <taxon>Metazoa</taxon>
        <taxon>Chordata</taxon>
        <taxon>Craniata</taxon>
        <taxon>Vertebrata</taxon>
        <taxon>Euteleostomi</taxon>
        <taxon>Actinopterygii</taxon>
        <taxon>Neopterygii</taxon>
        <taxon>Teleostei</taxon>
        <taxon>Ostariophysi</taxon>
        <taxon>Cypriniformes</taxon>
        <taxon>Cyprinidae</taxon>
        <taxon>Labeoninae</taxon>
        <taxon>Labeonini</taxon>
        <taxon>Labeo</taxon>
    </lineage>
</organism>
<protein>
    <submittedName>
        <fullName evidence="12">Tumor necrosis factor receptor superfamily member 16-like protein</fullName>
    </submittedName>
</protein>
<dbReference type="GO" id="GO:0006915">
    <property type="term" value="P:apoptotic process"/>
    <property type="evidence" value="ECO:0007669"/>
    <property type="project" value="UniProtKB-KW"/>
</dbReference>
<evidence type="ECO:0000313" key="13">
    <source>
        <dbReference type="Proteomes" id="UP000290572"/>
    </source>
</evidence>
<feature type="disulfide bond" evidence="8">
    <location>
        <begin position="102"/>
        <end position="115"/>
    </location>
</feature>
<dbReference type="PROSITE" id="PS00652">
    <property type="entry name" value="TNFR_NGFR_1"/>
    <property type="match status" value="2"/>
</dbReference>
<dbReference type="Gene3D" id="2.10.50.10">
    <property type="entry name" value="Tumor Necrosis Factor Receptor, subunit A, domain 2"/>
    <property type="match status" value="2"/>
</dbReference>
<dbReference type="InterPro" id="IPR041448">
    <property type="entry name" value="TNFR16_TM"/>
</dbReference>
<evidence type="ECO:0000256" key="4">
    <source>
        <dbReference type="ARBA" id="ARBA00022703"/>
    </source>
</evidence>
<dbReference type="InterPro" id="IPR052302">
    <property type="entry name" value="Neurotrophin_rcpt-DD"/>
</dbReference>
<keyword evidence="3 10" id="KW-0812">Transmembrane</keyword>
<dbReference type="GO" id="GO:0009986">
    <property type="term" value="C:cell surface"/>
    <property type="evidence" value="ECO:0007669"/>
    <property type="project" value="TreeGrafter"/>
</dbReference>
<dbReference type="STRING" id="84645.A0A498M1J1"/>
<keyword evidence="8" id="KW-1015">Disulfide bond</keyword>